<accession>A0A0G4LX64</accession>
<name>A0A0G4LX64_VERLO</name>
<reference evidence="2 3" key="1">
    <citation type="submission" date="2015-05" db="EMBL/GenBank/DDBJ databases">
        <authorList>
            <person name="Wang D.B."/>
            <person name="Wang M."/>
        </authorList>
    </citation>
    <scope>NUCLEOTIDE SEQUENCE [LARGE SCALE GENOMIC DNA]</scope>
    <source>
        <strain evidence="2">VL1</strain>
    </source>
</reference>
<dbReference type="Pfam" id="PF01522">
    <property type="entry name" value="Polysacc_deac_1"/>
    <property type="match status" value="1"/>
</dbReference>
<dbReference type="InterPro" id="IPR011330">
    <property type="entry name" value="Glyco_hydro/deAcase_b/a-brl"/>
</dbReference>
<dbReference type="Gene3D" id="3.20.20.370">
    <property type="entry name" value="Glycoside hydrolase/deacetylase"/>
    <property type="match status" value="1"/>
</dbReference>
<sequence>MTGVSAIQYYSLAIYEKIGIAGDDALKYQAISSCINAVNQLEAAGMKGTFFLNGKNFGELKNYVPLLKRMRANRHQIGSH</sequence>
<dbReference type="PROSITE" id="PS51677">
    <property type="entry name" value="NODB"/>
    <property type="match status" value="1"/>
</dbReference>
<proteinExistence type="predicted"/>
<feature type="domain" description="NodB homology" evidence="1">
    <location>
        <begin position="16"/>
        <end position="80"/>
    </location>
</feature>
<dbReference type="GO" id="GO:0005975">
    <property type="term" value="P:carbohydrate metabolic process"/>
    <property type="evidence" value="ECO:0007669"/>
    <property type="project" value="InterPro"/>
</dbReference>
<organism evidence="2 3">
    <name type="scientific">Verticillium longisporum</name>
    <name type="common">Verticillium dahliae var. longisporum</name>
    <dbReference type="NCBI Taxonomy" id="100787"/>
    <lineage>
        <taxon>Eukaryota</taxon>
        <taxon>Fungi</taxon>
        <taxon>Dikarya</taxon>
        <taxon>Ascomycota</taxon>
        <taxon>Pezizomycotina</taxon>
        <taxon>Sordariomycetes</taxon>
        <taxon>Hypocreomycetidae</taxon>
        <taxon>Glomerellales</taxon>
        <taxon>Plectosphaerellaceae</taxon>
        <taxon>Verticillium</taxon>
    </lineage>
</organism>
<protein>
    <recommendedName>
        <fullName evidence="1">NodB homology domain-containing protein</fullName>
    </recommendedName>
</protein>
<dbReference type="Proteomes" id="UP000044602">
    <property type="component" value="Unassembled WGS sequence"/>
</dbReference>
<dbReference type="SUPFAM" id="SSF88713">
    <property type="entry name" value="Glycoside hydrolase/deacetylase"/>
    <property type="match status" value="1"/>
</dbReference>
<dbReference type="InterPro" id="IPR002509">
    <property type="entry name" value="NODB_dom"/>
</dbReference>
<gene>
    <name evidence="2" type="ORF">BN1708_018251</name>
</gene>
<dbReference type="GO" id="GO:0016810">
    <property type="term" value="F:hydrolase activity, acting on carbon-nitrogen (but not peptide) bonds"/>
    <property type="evidence" value="ECO:0007669"/>
    <property type="project" value="InterPro"/>
</dbReference>
<keyword evidence="3" id="KW-1185">Reference proteome</keyword>
<evidence type="ECO:0000259" key="1">
    <source>
        <dbReference type="PROSITE" id="PS51677"/>
    </source>
</evidence>
<dbReference type="EMBL" id="CVQH01020235">
    <property type="protein sequence ID" value="CRK26617.1"/>
    <property type="molecule type" value="Genomic_DNA"/>
</dbReference>
<feature type="non-terminal residue" evidence="2">
    <location>
        <position position="80"/>
    </location>
</feature>
<evidence type="ECO:0000313" key="2">
    <source>
        <dbReference type="EMBL" id="CRK26617.1"/>
    </source>
</evidence>
<dbReference type="STRING" id="100787.A0A0G4LX64"/>
<evidence type="ECO:0000313" key="3">
    <source>
        <dbReference type="Proteomes" id="UP000044602"/>
    </source>
</evidence>
<dbReference type="AlphaFoldDB" id="A0A0G4LX64"/>